<dbReference type="EMBL" id="CAJQZP010001037">
    <property type="protein sequence ID" value="CAG5010937.1"/>
    <property type="molecule type" value="Genomic_DNA"/>
</dbReference>
<protein>
    <submittedName>
        <fullName evidence="2">(apollo) hypothetical protein</fullName>
    </submittedName>
</protein>
<name>A0A8S3X9A2_PARAO</name>
<reference evidence="2" key="1">
    <citation type="submission" date="2021-04" db="EMBL/GenBank/DDBJ databases">
        <authorList>
            <person name="Tunstrom K."/>
        </authorList>
    </citation>
    <scope>NUCLEOTIDE SEQUENCE</scope>
</reference>
<keyword evidence="3" id="KW-1185">Reference proteome</keyword>
<evidence type="ECO:0000256" key="1">
    <source>
        <dbReference type="SAM" id="MobiDB-lite"/>
    </source>
</evidence>
<feature type="compositionally biased region" description="Acidic residues" evidence="1">
    <location>
        <begin position="16"/>
        <end position="35"/>
    </location>
</feature>
<organism evidence="2 3">
    <name type="scientific">Parnassius apollo</name>
    <name type="common">Apollo butterfly</name>
    <name type="synonym">Papilio apollo</name>
    <dbReference type="NCBI Taxonomy" id="110799"/>
    <lineage>
        <taxon>Eukaryota</taxon>
        <taxon>Metazoa</taxon>
        <taxon>Ecdysozoa</taxon>
        <taxon>Arthropoda</taxon>
        <taxon>Hexapoda</taxon>
        <taxon>Insecta</taxon>
        <taxon>Pterygota</taxon>
        <taxon>Neoptera</taxon>
        <taxon>Endopterygota</taxon>
        <taxon>Lepidoptera</taxon>
        <taxon>Glossata</taxon>
        <taxon>Ditrysia</taxon>
        <taxon>Papilionoidea</taxon>
        <taxon>Papilionidae</taxon>
        <taxon>Parnassiinae</taxon>
        <taxon>Parnassini</taxon>
        <taxon>Parnassius</taxon>
        <taxon>Parnassius</taxon>
    </lineage>
</organism>
<dbReference type="AlphaFoldDB" id="A0A8S3X9A2"/>
<gene>
    <name evidence="2" type="ORF">PAPOLLO_LOCUS15493</name>
</gene>
<sequence length="74" mass="9054">MLFDEPHFENPVELLVEENMDDDVMETDEEKDEITETPRNYRRNKKRMLSEEEEMHLNLNGETEQLMEEFKKSF</sequence>
<proteinExistence type="predicted"/>
<accession>A0A8S3X9A2</accession>
<dbReference type="Proteomes" id="UP000691718">
    <property type="component" value="Unassembled WGS sequence"/>
</dbReference>
<feature type="region of interest" description="Disordered" evidence="1">
    <location>
        <begin position="16"/>
        <end position="47"/>
    </location>
</feature>
<evidence type="ECO:0000313" key="2">
    <source>
        <dbReference type="EMBL" id="CAG5010937.1"/>
    </source>
</evidence>
<evidence type="ECO:0000313" key="3">
    <source>
        <dbReference type="Proteomes" id="UP000691718"/>
    </source>
</evidence>
<comment type="caution">
    <text evidence="2">The sequence shown here is derived from an EMBL/GenBank/DDBJ whole genome shotgun (WGS) entry which is preliminary data.</text>
</comment>